<keyword evidence="2" id="KW-1185">Reference proteome</keyword>
<evidence type="ECO:0000313" key="1">
    <source>
        <dbReference type="EMBL" id="MCP2259907.1"/>
    </source>
</evidence>
<dbReference type="EMBL" id="JAMTCP010000021">
    <property type="protein sequence ID" value="MCP2259907.1"/>
    <property type="molecule type" value="Genomic_DNA"/>
</dbReference>
<proteinExistence type="predicted"/>
<evidence type="ECO:0000313" key="2">
    <source>
        <dbReference type="Proteomes" id="UP001205311"/>
    </source>
</evidence>
<dbReference type="Proteomes" id="UP001205311">
    <property type="component" value="Unassembled WGS sequence"/>
</dbReference>
<organism evidence="1 2">
    <name type="scientific">Streptoalloteichus tenebrarius (strain ATCC 17920 / DSM 40477 / JCM 4838 / CBS 697.72 / NBRC 16177 / NCIMB 11028 / NRRL B-12390 / A12253. 1 / ISP 5477)</name>
    <name type="common">Streptomyces tenebrarius</name>
    <dbReference type="NCBI Taxonomy" id="1933"/>
    <lineage>
        <taxon>Bacteria</taxon>
        <taxon>Bacillati</taxon>
        <taxon>Actinomycetota</taxon>
        <taxon>Actinomycetes</taxon>
        <taxon>Pseudonocardiales</taxon>
        <taxon>Pseudonocardiaceae</taxon>
        <taxon>Streptoalloteichus</taxon>
    </lineage>
</organism>
<gene>
    <name evidence="1" type="ORF">LX15_003616</name>
</gene>
<sequence>MSDVSGEGHANRAVLDRPDGGFLAVVRRGENWSAQGSSFFSSASAALRAMSATAACSRARSAALAS</sequence>
<protein>
    <submittedName>
        <fullName evidence="1">Uncharacterized protein</fullName>
    </submittedName>
</protein>
<comment type="caution">
    <text evidence="1">The sequence shown here is derived from an EMBL/GenBank/DDBJ whole genome shotgun (WGS) entry which is preliminary data.</text>
</comment>
<reference evidence="1 2" key="1">
    <citation type="submission" date="2022-06" db="EMBL/GenBank/DDBJ databases">
        <title>Genomic Encyclopedia of Archaeal and Bacterial Type Strains, Phase II (KMG-II): from individual species to whole genera.</title>
        <authorList>
            <person name="Goeker M."/>
        </authorList>
    </citation>
    <scope>NUCLEOTIDE SEQUENCE [LARGE SCALE GENOMIC DNA]</scope>
    <source>
        <strain evidence="1 2">DSM 40477</strain>
    </source>
</reference>
<accession>A0ABT1HWK1</accession>
<name>A0ABT1HWK1_STRSD</name>